<feature type="binding site" evidence="7">
    <location>
        <position position="31"/>
    </location>
    <ligand>
        <name>5-amino-6-(D-ribitylamino)uracil</name>
        <dbReference type="ChEBI" id="CHEBI:15934"/>
    </ligand>
</feature>
<evidence type="ECO:0000256" key="3">
    <source>
        <dbReference type="ARBA" id="ARBA00012664"/>
    </source>
</evidence>
<evidence type="ECO:0000256" key="7">
    <source>
        <dbReference type="HAMAP-Rule" id="MF_00178"/>
    </source>
</evidence>
<evidence type="ECO:0000256" key="6">
    <source>
        <dbReference type="ARBA" id="ARBA00048785"/>
    </source>
</evidence>
<dbReference type="NCBIfam" id="TIGR00114">
    <property type="entry name" value="lumazine-synth"/>
    <property type="match status" value="1"/>
</dbReference>
<evidence type="ECO:0000256" key="4">
    <source>
        <dbReference type="ARBA" id="ARBA00022619"/>
    </source>
</evidence>
<name>A0A7K3WQF1_9FLAO</name>
<reference evidence="8 9" key="1">
    <citation type="submission" date="2020-02" db="EMBL/GenBank/DDBJ databases">
        <title>Out from the shadows clarifying the taxonomy of the family Cryomorphaceae and related taxa by utilizing the GTDB taxonomic framework.</title>
        <authorList>
            <person name="Bowman J.P."/>
        </authorList>
    </citation>
    <scope>NUCLEOTIDE SEQUENCE [LARGE SCALE GENOMIC DNA]</scope>
    <source>
        <strain evidence="8 9">QSSC 1-22</strain>
    </source>
</reference>
<comment type="similarity">
    <text evidence="2 7">Belongs to the DMRL synthase family.</text>
</comment>
<dbReference type="PANTHER" id="PTHR21058">
    <property type="entry name" value="6,7-DIMETHYL-8-RIBITYLLUMAZINE SYNTHASE DMRL SYNTHASE LUMAZINE SYNTHASE"/>
    <property type="match status" value="1"/>
</dbReference>
<dbReference type="EMBL" id="JAAGVY010000017">
    <property type="protein sequence ID" value="NEN23887.1"/>
    <property type="molecule type" value="Genomic_DNA"/>
</dbReference>
<feature type="active site" description="Proton donor" evidence="7">
    <location>
        <position position="97"/>
    </location>
</feature>
<dbReference type="Proteomes" id="UP000486602">
    <property type="component" value="Unassembled WGS sequence"/>
</dbReference>
<sequence>MATAGKNLSAIEKEKTPSATLFNFGIVVSEWNEEITDALAKGAKEALLELGASSRNVHIHSVPGSFELALGAKMLIDSGKFDAIIAIGSVIQGETRHFEFVCQAVAQGVKDVTLQTGVPVIFCVLTDDTMEQAKARSGGKHGNKGVEAAVAAVKMAHLRHKLGA</sequence>
<dbReference type="RefSeq" id="WP_163285283.1">
    <property type="nucleotide sequence ID" value="NZ_JAAGVY010000017.1"/>
</dbReference>
<evidence type="ECO:0000256" key="5">
    <source>
        <dbReference type="ARBA" id="ARBA00022679"/>
    </source>
</evidence>
<dbReference type="PANTHER" id="PTHR21058:SF0">
    <property type="entry name" value="6,7-DIMETHYL-8-RIBITYLLUMAZINE SYNTHASE"/>
    <property type="match status" value="1"/>
</dbReference>
<protein>
    <recommendedName>
        <fullName evidence="3 7">6,7-dimethyl-8-ribityllumazine synthase</fullName>
        <shortName evidence="7">DMRL synthase</shortName>
        <shortName evidence="7">LS</shortName>
        <shortName evidence="7">Lumazine synthase</shortName>
        <ecNumber evidence="3 7">2.5.1.78</ecNumber>
    </recommendedName>
</protein>
<dbReference type="AlphaFoldDB" id="A0A7K3WQF1"/>
<comment type="pathway">
    <text evidence="1 7">Cofactor biosynthesis; riboflavin biosynthesis; riboflavin from 2-hydroxy-3-oxobutyl phosphate and 5-amino-6-(D-ribitylamino)uracil: step 1/2.</text>
</comment>
<keyword evidence="5 7" id="KW-0808">Transferase</keyword>
<proteinExistence type="inferred from homology"/>
<comment type="function">
    <text evidence="7">Catalyzes the formation of 6,7-dimethyl-8-ribityllumazine by condensation of 5-amino-6-(D-ribitylamino)uracil with 3,4-dihydroxy-2-butanone 4-phosphate. This is the penultimate step in the biosynthesis of riboflavin.</text>
</comment>
<dbReference type="InterPro" id="IPR036467">
    <property type="entry name" value="LS/RS_sf"/>
</dbReference>
<organism evidence="8 9">
    <name type="scientific">Cryomorpha ignava</name>
    <dbReference type="NCBI Taxonomy" id="101383"/>
    <lineage>
        <taxon>Bacteria</taxon>
        <taxon>Pseudomonadati</taxon>
        <taxon>Bacteroidota</taxon>
        <taxon>Flavobacteriia</taxon>
        <taxon>Flavobacteriales</taxon>
        <taxon>Cryomorphaceae</taxon>
        <taxon>Cryomorpha</taxon>
    </lineage>
</organism>
<dbReference type="GO" id="GO:0000906">
    <property type="term" value="F:6,7-dimethyl-8-ribityllumazine synthase activity"/>
    <property type="evidence" value="ECO:0007669"/>
    <property type="project" value="UniProtKB-UniRule"/>
</dbReference>
<dbReference type="InterPro" id="IPR034964">
    <property type="entry name" value="LS"/>
</dbReference>
<dbReference type="SUPFAM" id="SSF52121">
    <property type="entry name" value="Lumazine synthase"/>
    <property type="match status" value="1"/>
</dbReference>
<dbReference type="CDD" id="cd09209">
    <property type="entry name" value="Lumazine_synthase-I"/>
    <property type="match status" value="1"/>
</dbReference>
<feature type="binding site" evidence="7">
    <location>
        <begin position="89"/>
        <end position="91"/>
    </location>
    <ligand>
        <name>5-amino-6-(D-ribitylamino)uracil</name>
        <dbReference type="ChEBI" id="CHEBI:15934"/>
    </ligand>
</feature>
<keyword evidence="4 7" id="KW-0686">Riboflavin biosynthesis</keyword>
<feature type="binding site" evidence="7">
    <location>
        <position position="136"/>
    </location>
    <ligand>
        <name>(2S)-2-hydroxy-3-oxobutyl phosphate</name>
        <dbReference type="ChEBI" id="CHEBI:58830"/>
    </ligand>
</feature>
<accession>A0A7K3WQF1</accession>
<evidence type="ECO:0000313" key="9">
    <source>
        <dbReference type="Proteomes" id="UP000486602"/>
    </source>
</evidence>
<dbReference type="GO" id="GO:0009349">
    <property type="term" value="C:riboflavin synthase complex"/>
    <property type="evidence" value="ECO:0007669"/>
    <property type="project" value="UniProtKB-UniRule"/>
</dbReference>
<dbReference type="EC" id="2.5.1.78" evidence="3 7"/>
<feature type="binding site" evidence="7">
    <location>
        <begin position="65"/>
        <end position="67"/>
    </location>
    <ligand>
        <name>5-amino-6-(D-ribitylamino)uracil</name>
        <dbReference type="ChEBI" id="CHEBI:15934"/>
    </ligand>
</feature>
<dbReference type="HAMAP" id="MF_00178">
    <property type="entry name" value="Lumazine_synth"/>
    <property type="match status" value="1"/>
</dbReference>
<keyword evidence="9" id="KW-1185">Reference proteome</keyword>
<feature type="binding site" evidence="7">
    <location>
        <position position="122"/>
    </location>
    <ligand>
        <name>5-amino-6-(D-ribitylamino)uracil</name>
        <dbReference type="ChEBI" id="CHEBI:15934"/>
    </ligand>
</feature>
<evidence type="ECO:0000256" key="1">
    <source>
        <dbReference type="ARBA" id="ARBA00004917"/>
    </source>
</evidence>
<comment type="catalytic activity">
    <reaction evidence="6 7">
        <text>(2S)-2-hydroxy-3-oxobutyl phosphate + 5-amino-6-(D-ribitylamino)uracil = 6,7-dimethyl-8-(1-D-ribityl)lumazine + phosphate + 2 H2O + H(+)</text>
        <dbReference type="Rhea" id="RHEA:26152"/>
        <dbReference type="ChEBI" id="CHEBI:15377"/>
        <dbReference type="ChEBI" id="CHEBI:15378"/>
        <dbReference type="ChEBI" id="CHEBI:15934"/>
        <dbReference type="ChEBI" id="CHEBI:43474"/>
        <dbReference type="ChEBI" id="CHEBI:58201"/>
        <dbReference type="ChEBI" id="CHEBI:58830"/>
        <dbReference type="EC" id="2.5.1.78"/>
    </reaction>
</comment>
<feature type="binding site" evidence="7">
    <location>
        <begin position="94"/>
        <end position="95"/>
    </location>
    <ligand>
        <name>(2S)-2-hydroxy-3-oxobutyl phosphate</name>
        <dbReference type="ChEBI" id="CHEBI:58830"/>
    </ligand>
</feature>
<evidence type="ECO:0000313" key="8">
    <source>
        <dbReference type="EMBL" id="NEN23887.1"/>
    </source>
</evidence>
<dbReference type="InterPro" id="IPR002180">
    <property type="entry name" value="LS/RS"/>
</dbReference>
<dbReference type="UniPathway" id="UPA00275">
    <property type="reaction ID" value="UER00404"/>
</dbReference>
<gene>
    <name evidence="7" type="primary">ribH</name>
    <name evidence="8" type="ORF">G3O08_10285</name>
</gene>
<evidence type="ECO:0000256" key="2">
    <source>
        <dbReference type="ARBA" id="ARBA00007424"/>
    </source>
</evidence>
<comment type="caution">
    <text evidence="8">The sequence shown here is derived from an EMBL/GenBank/DDBJ whole genome shotgun (WGS) entry which is preliminary data.</text>
</comment>
<dbReference type="Pfam" id="PF00885">
    <property type="entry name" value="DMRL_synthase"/>
    <property type="match status" value="1"/>
</dbReference>
<dbReference type="Gene3D" id="3.40.50.960">
    <property type="entry name" value="Lumazine/riboflavin synthase"/>
    <property type="match status" value="1"/>
</dbReference>
<dbReference type="GO" id="GO:0009231">
    <property type="term" value="P:riboflavin biosynthetic process"/>
    <property type="evidence" value="ECO:0007669"/>
    <property type="project" value="UniProtKB-UniRule"/>
</dbReference>